<organism evidence="3 4">
    <name type="scientific">Flammeovirga kamogawensis</name>
    <dbReference type="NCBI Taxonomy" id="373891"/>
    <lineage>
        <taxon>Bacteria</taxon>
        <taxon>Pseudomonadati</taxon>
        <taxon>Bacteroidota</taxon>
        <taxon>Cytophagia</taxon>
        <taxon>Cytophagales</taxon>
        <taxon>Flammeovirgaceae</taxon>
        <taxon>Flammeovirga</taxon>
    </lineage>
</organism>
<evidence type="ECO:0000313" key="3">
    <source>
        <dbReference type="EMBL" id="QWG06350.1"/>
    </source>
</evidence>
<keyword evidence="4" id="KW-1185">Reference proteome</keyword>
<reference evidence="3 4" key="1">
    <citation type="submission" date="2021-05" db="EMBL/GenBank/DDBJ databases">
        <title>Comparative genomic studies on the polysaccharide-degrading batcterial strains of the Flammeovirga genus.</title>
        <authorList>
            <person name="Zewei F."/>
            <person name="Zheng Z."/>
            <person name="Yu L."/>
            <person name="Ruyue G."/>
            <person name="Yanhong M."/>
            <person name="Yuanyuan C."/>
            <person name="Jingyan G."/>
            <person name="Wenjun H."/>
        </authorList>
    </citation>
    <scope>NUCLEOTIDE SEQUENCE [LARGE SCALE GENOMIC DNA]</scope>
    <source>
        <strain evidence="3 4">YS10</strain>
    </source>
</reference>
<dbReference type="EMBL" id="CP076128">
    <property type="protein sequence ID" value="QWG06350.1"/>
    <property type="molecule type" value="Genomic_DNA"/>
</dbReference>
<keyword evidence="2" id="KW-1133">Transmembrane helix</keyword>
<keyword evidence="2" id="KW-0472">Membrane</keyword>
<keyword evidence="1" id="KW-0175">Coiled coil</keyword>
<feature type="coiled-coil region" evidence="1">
    <location>
        <begin position="67"/>
        <end position="94"/>
    </location>
</feature>
<proteinExistence type="predicted"/>
<feature type="transmembrane region" description="Helical" evidence="2">
    <location>
        <begin position="120"/>
        <end position="142"/>
    </location>
</feature>
<evidence type="ECO:0000313" key="4">
    <source>
        <dbReference type="Proteomes" id="UP000682802"/>
    </source>
</evidence>
<protein>
    <submittedName>
        <fullName evidence="3">Uncharacterized protein</fullName>
    </submittedName>
</protein>
<sequence>MNDVWFQLIHNFQYYLWWWVGGFFIFTIVLWVYIYFPFEKKKPISDQELDDLFDDLKQSKESVLHVLENYQEIIDNKNKELKDFDEKIEERENHLLLISELPEEIELEIKLKERKHNQKMLLFGIITGLVVGALGMWCFINWEQIFQKIL</sequence>
<accession>A0ABX8GTU0</accession>
<name>A0ABX8GTU0_9BACT</name>
<feature type="transmembrane region" description="Helical" evidence="2">
    <location>
        <begin position="15"/>
        <end position="36"/>
    </location>
</feature>
<evidence type="ECO:0000256" key="1">
    <source>
        <dbReference type="SAM" id="Coils"/>
    </source>
</evidence>
<keyword evidence="2" id="KW-0812">Transmembrane</keyword>
<dbReference type="RefSeq" id="WP_144073770.1">
    <property type="nucleotide sequence ID" value="NZ_CP076128.1"/>
</dbReference>
<dbReference type="Proteomes" id="UP000682802">
    <property type="component" value="Chromosome 1"/>
</dbReference>
<gene>
    <name evidence="3" type="ORF">KM029_13545</name>
</gene>
<evidence type="ECO:0000256" key="2">
    <source>
        <dbReference type="SAM" id="Phobius"/>
    </source>
</evidence>